<dbReference type="STRING" id="1194526.A284_04590"/>
<proteinExistence type="inferred from homology"/>
<dbReference type="Pfam" id="PF06569">
    <property type="entry name" value="DUF1128"/>
    <property type="match status" value="1"/>
</dbReference>
<sequence>MALTNEEMITEIRQKLNIVNKALIDPDKFKEANHDEISEIHQFVTSKDSFSPSEVTAIADALGQLRQEGGT</sequence>
<dbReference type="RefSeq" id="WP_107532732.1">
    <property type="nucleotide sequence ID" value="NZ_PZEV01000011.1"/>
</dbReference>
<dbReference type="Proteomes" id="UP000240717">
    <property type="component" value="Unassembled WGS sequence"/>
</dbReference>
<evidence type="ECO:0000256" key="1">
    <source>
        <dbReference type="HAMAP-Rule" id="MF_00829"/>
    </source>
</evidence>
<evidence type="ECO:0000313" key="2">
    <source>
        <dbReference type="EMBL" id="PTI51556.1"/>
    </source>
</evidence>
<reference evidence="2 3" key="1">
    <citation type="journal article" date="2016" name="Front. Microbiol.">
        <title>Comprehensive Phylogenetic Analysis of Bovine Non-aureus Staphylococci Species Based on Whole-Genome Sequencing.</title>
        <authorList>
            <person name="Naushad S."/>
            <person name="Barkema H.W."/>
            <person name="Luby C."/>
            <person name="Condas L.A."/>
            <person name="Nobrega D.B."/>
            <person name="Carson D.A."/>
            <person name="De Buck J."/>
        </authorList>
    </citation>
    <scope>NUCLEOTIDE SEQUENCE [LARGE SCALE GENOMIC DNA]</scope>
    <source>
        <strain evidence="2 3">SNUC 2993</strain>
    </source>
</reference>
<comment type="caution">
    <text evidence="2">The sequence shown here is derived from an EMBL/GenBank/DDBJ whole genome shotgun (WGS) entry which is preliminary data.</text>
</comment>
<gene>
    <name evidence="2" type="ORF">BU085_04630</name>
</gene>
<comment type="similarity">
    <text evidence="1">Belongs to the UPF0435 family.</text>
</comment>
<organism evidence="2 3">
    <name type="scientific">Staphylococcus warneri</name>
    <dbReference type="NCBI Taxonomy" id="1292"/>
    <lineage>
        <taxon>Bacteria</taxon>
        <taxon>Bacillati</taxon>
        <taxon>Bacillota</taxon>
        <taxon>Bacilli</taxon>
        <taxon>Bacillales</taxon>
        <taxon>Staphylococcaceae</taxon>
        <taxon>Staphylococcus</taxon>
    </lineage>
</organism>
<dbReference type="InterPro" id="IPR009507">
    <property type="entry name" value="UPF0435"/>
</dbReference>
<protein>
    <recommendedName>
        <fullName evidence="1">UPF0435 protein BU085_04630</fullName>
    </recommendedName>
</protein>
<dbReference type="AlphaFoldDB" id="A0A2T4Q1G9"/>
<dbReference type="HAMAP" id="MF_00829">
    <property type="entry name" value="UPF0435"/>
    <property type="match status" value="1"/>
</dbReference>
<evidence type="ECO:0000313" key="3">
    <source>
        <dbReference type="Proteomes" id="UP000240717"/>
    </source>
</evidence>
<accession>A0A2T4Q1G9</accession>
<name>A0A2T4Q1G9_STAWA</name>
<dbReference type="EMBL" id="PZEV01000011">
    <property type="protein sequence ID" value="PTI51556.1"/>
    <property type="molecule type" value="Genomic_DNA"/>
</dbReference>